<evidence type="ECO:0000256" key="1">
    <source>
        <dbReference type="SAM" id="SignalP"/>
    </source>
</evidence>
<evidence type="ECO:0000313" key="3">
    <source>
        <dbReference type="Proteomes" id="UP001634394"/>
    </source>
</evidence>
<organism evidence="2 3">
    <name type="scientific">Sinanodonta woodiana</name>
    <name type="common">Chinese pond mussel</name>
    <name type="synonym">Anodonta woodiana</name>
    <dbReference type="NCBI Taxonomy" id="1069815"/>
    <lineage>
        <taxon>Eukaryota</taxon>
        <taxon>Metazoa</taxon>
        <taxon>Spiralia</taxon>
        <taxon>Lophotrochozoa</taxon>
        <taxon>Mollusca</taxon>
        <taxon>Bivalvia</taxon>
        <taxon>Autobranchia</taxon>
        <taxon>Heteroconchia</taxon>
        <taxon>Palaeoheterodonta</taxon>
        <taxon>Unionida</taxon>
        <taxon>Unionoidea</taxon>
        <taxon>Unionidae</taxon>
        <taxon>Unioninae</taxon>
        <taxon>Sinanodonta</taxon>
    </lineage>
</organism>
<feature type="chain" id="PRO_5044748238" evidence="1">
    <location>
        <begin position="25"/>
        <end position="74"/>
    </location>
</feature>
<keyword evidence="3" id="KW-1185">Reference proteome</keyword>
<protein>
    <submittedName>
        <fullName evidence="2">Uncharacterized protein</fullName>
    </submittedName>
</protein>
<accession>A0ABD3XI06</accession>
<dbReference type="AlphaFoldDB" id="A0ABD3XI06"/>
<comment type="caution">
    <text evidence="2">The sequence shown here is derived from an EMBL/GenBank/DDBJ whole genome shotgun (WGS) entry which is preliminary data.</text>
</comment>
<reference evidence="2 3" key="1">
    <citation type="submission" date="2024-11" db="EMBL/GenBank/DDBJ databases">
        <title>Chromosome-level genome assembly of the freshwater bivalve Anodonta woodiana.</title>
        <authorList>
            <person name="Chen X."/>
        </authorList>
    </citation>
    <scope>NUCLEOTIDE SEQUENCE [LARGE SCALE GENOMIC DNA]</scope>
    <source>
        <strain evidence="2">MN2024</strain>
        <tissue evidence="2">Gills</tissue>
    </source>
</reference>
<evidence type="ECO:0000313" key="2">
    <source>
        <dbReference type="EMBL" id="KAL3884548.1"/>
    </source>
</evidence>
<sequence length="74" mass="7956">MKVSPFFLVVYLLQASRIVYVTEAQNLTCPDGSLLGQKCYMECPDPSQVCLPMGSDIGFGSGTGHCCNVTSHLP</sequence>
<dbReference type="EMBL" id="JBJQND010000002">
    <property type="protein sequence ID" value="KAL3884548.1"/>
    <property type="molecule type" value="Genomic_DNA"/>
</dbReference>
<feature type="signal peptide" evidence="1">
    <location>
        <begin position="1"/>
        <end position="24"/>
    </location>
</feature>
<gene>
    <name evidence="2" type="ORF">ACJMK2_024682</name>
</gene>
<name>A0ABD3XI06_SINWO</name>
<dbReference type="Proteomes" id="UP001634394">
    <property type="component" value="Unassembled WGS sequence"/>
</dbReference>
<keyword evidence="1" id="KW-0732">Signal</keyword>
<proteinExistence type="predicted"/>